<sequence>MGNIKLVKGENIMVYDDKIFTIINDYRLPISRGELPIDIFLEGYFKEYIEAIKIAISNTDNRFFRDEFYNNLEREFYLIEELCNGILEIYQLYDSAYMVELYKKLNEVMGKIEKHLYIKEIKTINDFYRIRVENGEKYSRKDLFHIPMSKRELIRPYRYSIAGYPCLYLASYIELCWFECGMPQKFSFSKFRFNPIDRGTLKLIDFSIQPLELISDVEIGYYNHADKKELIDNYLIKYLITYPLRAACSVKVNNKDNPFIEEYIIPQLLLLWIRHNDNFDGVAYLTASAIEAAYEWNAFNLVLPAKDIKQEYCSKLSQMFEISEPVSCDISKIFISYSYKVENVKEFLKELEYAYLEGQSFYLYKEIISLCKSFLLFYDCIVSEKYADAEVLYQTMDTINLFANVIDDNGGVFEKIAIKKAKNWDERILEDKVTKSYNNIIEKFSKDVKLILSILLDSFFSHSSLLGSLV</sequence>
<dbReference type="EMBL" id="FQXR01000018">
    <property type="protein sequence ID" value="SHI17452.1"/>
    <property type="molecule type" value="Genomic_DNA"/>
</dbReference>
<dbReference type="AlphaFoldDB" id="A0A1M5YZI8"/>
<evidence type="ECO:0008006" key="3">
    <source>
        <dbReference type="Google" id="ProtNLM"/>
    </source>
</evidence>
<name>A0A1M5YZI8_9FIRM</name>
<accession>A0A1M5YZI8</accession>
<gene>
    <name evidence="1" type="ORF">SAMN02745180_02578</name>
</gene>
<evidence type="ECO:0000313" key="1">
    <source>
        <dbReference type="EMBL" id="SHI17452.1"/>
    </source>
</evidence>
<organism evidence="1 2">
    <name type="scientific">Sporanaerobacter acetigenes DSM 13106</name>
    <dbReference type="NCBI Taxonomy" id="1123281"/>
    <lineage>
        <taxon>Bacteria</taxon>
        <taxon>Bacillati</taxon>
        <taxon>Bacillota</taxon>
        <taxon>Tissierellia</taxon>
        <taxon>Tissierellales</taxon>
        <taxon>Sporanaerobacteraceae</taxon>
        <taxon>Sporanaerobacter</taxon>
    </lineage>
</organism>
<evidence type="ECO:0000313" key="2">
    <source>
        <dbReference type="Proteomes" id="UP000184389"/>
    </source>
</evidence>
<keyword evidence="2" id="KW-1185">Reference proteome</keyword>
<proteinExistence type="predicted"/>
<protein>
    <recommendedName>
        <fullName evidence="3">RES domain-containing protein</fullName>
    </recommendedName>
</protein>
<dbReference type="STRING" id="1123281.SAMN02745180_02578"/>
<reference evidence="1 2" key="1">
    <citation type="submission" date="2016-11" db="EMBL/GenBank/DDBJ databases">
        <authorList>
            <person name="Jaros S."/>
            <person name="Januszkiewicz K."/>
            <person name="Wedrychowicz H."/>
        </authorList>
    </citation>
    <scope>NUCLEOTIDE SEQUENCE [LARGE SCALE GENOMIC DNA]</scope>
    <source>
        <strain evidence="1 2">DSM 13106</strain>
    </source>
</reference>
<dbReference type="Proteomes" id="UP000184389">
    <property type="component" value="Unassembled WGS sequence"/>
</dbReference>